<keyword evidence="3" id="KW-0820">tRNA-binding</keyword>
<comment type="catalytic activity">
    <reaction evidence="11">
        <text>a 5,6-dihydrouridine in tRNA + NAD(+) = a uridine in tRNA + NADH + H(+)</text>
        <dbReference type="Rhea" id="RHEA:54452"/>
        <dbReference type="Rhea" id="RHEA-COMP:13339"/>
        <dbReference type="Rhea" id="RHEA-COMP:13887"/>
        <dbReference type="ChEBI" id="CHEBI:15378"/>
        <dbReference type="ChEBI" id="CHEBI:57540"/>
        <dbReference type="ChEBI" id="CHEBI:57945"/>
        <dbReference type="ChEBI" id="CHEBI:65315"/>
        <dbReference type="ChEBI" id="CHEBI:74443"/>
    </reaction>
</comment>
<evidence type="ECO:0000256" key="8">
    <source>
        <dbReference type="ARBA" id="ARBA00022884"/>
    </source>
</evidence>
<dbReference type="InterPro" id="IPR018517">
    <property type="entry name" value="tRNA_hU_synthase_CS"/>
</dbReference>
<dbReference type="Proteomes" id="UP000051448">
    <property type="component" value="Unassembled WGS sequence"/>
</dbReference>
<dbReference type="OrthoDB" id="9764501at2"/>
<dbReference type="PIRSF" id="PIRSF006621">
    <property type="entry name" value="Dus"/>
    <property type="match status" value="1"/>
</dbReference>
<sequence>MPTENTDFWKDIVANATDKEGNKRPFISLAPMEAVTDTVFRRVVTQACPPDVFYTEFTHARSVTHPQAKFSVQGRLYIDPSEKQIPVAQLWGDKGEDFAKAVQEVTKLGYRAIDLNMGCPDGTVIKNGGGSDLIRHFDKAREIIAAAKTSGLPISVKTRLGFSDTNELEEWIPFLLKQDVRVLTVHFRTRQEMSKVPAHYELIDEIIRMRDELAPQTLIQINGDISNAVEGLELAKKHPGVDGIMIGRGVFANPFCFEITPQQHTLAETFNLLRTQLDLFDDFYARFESRKFVALRRFFKIYVRGLRNAHQLREQLMSAKSTDEVRALLDDLEARQGTDILDPRFQTLNN</sequence>
<dbReference type="GeneID" id="98311658"/>
<comment type="catalytic activity">
    <reaction evidence="10">
        <text>a 5,6-dihydrouridine in tRNA + NADP(+) = a uridine in tRNA + NADPH + H(+)</text>
        <dbReference type="Rhea" id="RHEA:23624"/>
        <dbReference type="Rhea" id="RHEA-COMP:13339"/>
        <dbReference type="Rhea" id="RHEA-COMP:13887"/>
        <dbReference type="ChEBI" id="CHEBI:15378"/>
        <dbReference type="ChEBI" id="CHEBI:57783"/>
        <dbReference type="ChEBI" id="CHEBI:58349"/>
        <dbReference type="ChEBI" id="CHEBI:65315"/>
        <dbReference type="ChEBI" id="CHEBI:74443"/>
    </reaction>
</comment>
<keyword evidence="4 12" id="KW-0285">Flavoprotein</keyword>
<evidence type="ECO:0000256" key="11">
    <source>
        <dbReference type="ARBA" id="ARBA00048802"/>
    </source>
</evidence>
<dbReference type="Pfam" id="PF01207">
    <property type="entry name" value="Dus"/>
    <property type="match status" value="1"/>
</dbReference>
<proteinExistence type="inferred from homology"/>
<evidence type="ECO:0000256" key="5">
    <source>
        <dbReference type="ARBA" id="ARBA00022643"/>
    </source>
</evidence>
<keyword evidence="9 12" id="KW-0560">Oxidoreductase</keyword>
<dbReference type="InterPro" id="IPR035587">
    <property type="entry name" value="DUS-like_FMN-bd"/>
</dbReference>
<dbReference type="Gene3D" id="1.10.1200.80">
    <property type="entry name" value="Putative flavin oxidoreducatase, domain 2"/>
    <property type="match status" value="1"/>
</dbReference>
<accession>A0A0R1MGS7</accession>
<dbReference type="SUPFAM" id="SSF51395">
    <property type="entry name" value="FMN-linked oxidoreductases"/>
    <property type="match status" value="1"/>
</dbReference>
<dbReference type="InterPro" id="IPR024036">
    <property type="entry name" value="tRNA-dHydroUridine_Synthase_C"/>
</dbReference>
<dbReference type="AlphaFoldDB" id="A0A0R1MGS7"/>
<evidence type="ECO:0000259" key="15">
    <source>
        <dbReference type="Pfam" id="PF01207"/>
    </source>
</evidence>
<evidence type="ECO:0000313" key="16">
    <source>
        <dbReference type="EMBL" id="KRL07255.1"/>
    </source>
</evidence>
<feature type="binding site" evidence="14">
    <location>
        <position position="186"/>
    </location>
    <ligand>
        <name>FMN</name>
        <dbReference type="ChEBI" id="CHEBI:58210"/>
    </ligand>
</feature>
<dbReference type="RefSeq" id="WP_057869207.1">
    <property type="nucleotide sequence ID" value="NZ_AZDX01000007.1"/>
</dbReference>
<keyword evidence="5 12" id="KW-0288">FMN</keyword>
<dbReference type="GO" id="GO:0017150">
    <property type="term" value="F:tRNA dihydrouridine synthase activity"/>
    <property type="evidence" value="ECO:0007669"/>
    <property type="project" value="InterPro"/>
</dbReference>
<evidence type="ECO:0000256" key="2">
    <source>
        <dbReference type="ARBA" id="ARBA00002790"/>
    </source>
</evidence>
<reference evidence="16 17" key="1">
    <citation type="journal article" date="2015" name="Genome Announc.">
        <title>Expanding the biotechnology potential of lactobacilli through comparative genomics of 213 strains and associated genera.</title>
        <authorList>
            <person name="Sun Z."/>
            <person name="Harris H.M."/>
            <person name="McCann A."/>
            <person name="Guo C."/>
            <person name="Argimon S."/>
            <person name="Zhang W."/>
            <person name="Yang X."/>
            <person name="Jeffery I.B."/>
            <person name="Cooney J.C."/>
            <person name="Kagawa T.F."/>
            <person name="Liu W."/>
            <person name="Song Y."/>
            <person name="Salvetti E."/>
            <person name="Wrobel A."/>
            <person name="Rasinkangas P."/>
            <person name="Parkhill J."/>
            <person name="Rea M.C."/>
            <person name="O'Sullivan O."/>
            <person name="Ritari J."/>
            <person name="Douillard F.P."/>
            <person name="Paul Ross R."/>
            <person name="Yang R."/>
            <person name="Briner A.E."/>
            <person name="Felis G.E."/>
            <person name="de Vos W.M."/>
            <person name="Barrangou R."/>
            <person name="Klaenhammer T.R."/>
            <person name="Caufield P.W."/>
            <person name="Cui Y."/>
            <person name="Zhang H."/>
            <person name="O'Toole P.W."/>
        </authorList>
    </citation>
    <scope>NUCLEOTIDE SEQUENCE [LARGE SCALE GENOMIC DNA]</scope>
    <source>
        <strain evidence="16 17">DSM 19519</strain>
    </source>
</reference>
<evidence type="ECO:0000256" key="4">
    <source>
        <dbReference type="ARBA" id="ARBA00022630"/>
    </source>
</evidence>
<evidence type="ECO:0000256" key="6">
    <source>
        <dbReference type="ARBA" id="ARBA00022694"/>
    </source>
</evidence>
<keyword evidence="17" id="KW-1185">Reference proteome</keyword>
<dbReference type="InterPro" id="IPR001269">
    <property type="entry name" value="DUS_fam"/>
</dbReference>
<dbReference type="GO" id="GO:0050660">
    <property type="term" value="F:flavin adenine dinucleotide binding"/>
    <property type="evidence" value="ECO:0007669"/>
    <property type="project" value="InterPro"/>
</dbReference>
<feature type="active site" description="Proton donor" evidence="13">
    <location>
        <position position="119"/>
    </location>
</feature>
<dbReference type="Gene3D" id="3.20.20.70">
    <property type="entry name" value="Aldolase class I"/>
    <property type="match status" value="1"/>
</dbReference>
<dbReference type="PANTHER" id="PTHR11082">
    <property type="entry name" value="TRNA-DIHYDROURIDINE SYNTHASE"/>
    <property type="match status" value="1"/>
</dbReference>
<dbReference type="PROSITE" id="PS01136">
    <property type="entry name" value="UPF0034"/>
    <property type="match status" value="1"/>
</dbReference>
<evidence type="ECO:0000256" key="12">
    <source>
        <dbReference type="PIRNR" id="PIRNR006621"/>
    </source>
</evidence>
<keyword evidence="14" id="KW-0547">Nucleotide-binding</keyword>
<feature type="binding site" evidence="14">
    <location>
        <position position="89"/>
    </location>
    <ligand>
        <name>FMN</name>
        <dbReference type="ChEBI" id="CHEBI:58210"/>
    </ligand>
</feature>
<comment type="cofactor">
    <cofactor evidence="1 12 14">
        <name>FMN</name>
        <dbReference type="ChEBI" id="CHEBI:58210"/>
    </cofactor>
</comment>
<protein>
    <recommendedName>
        <fullName evidence="12">tRNA-dihydrouridine synthase</fullName>
        <ecNumber evidence="12">1.3.1.-</ecNumber>
    </recommendedName>
</protein>
<keyword evidence="6 12" id="KW-0819">tRNA processing</keyword>
<comment type="similarity">
    <text evidence="12">Belongs to the dus family.</text>
</comment>
<dbReference type="EMBL" id="AZDX01000007">
    <property type="protein sequence ID" value="KRL07255.1"/>
    <property type="molecule type" value="Genomic_DNA"/>
</dbReference>
<evidence type="ECO:0000256" key="9">
    <source>
        <dbReference type="ARBA" id="ARBA00023002"/>
    </source>
</evidence>
<dbReference type="EC" id="1.3.1.-" evidence="12"/>
<dbReference type="PATRIC" id="fig|1423759.3.peg.2124"/>
<feature type="domain" description="DUS-like FMN-binding" evidence="15">
    <location>
        <begin position="29"/>
        <end position="330"/>
    </location>
</feature>
<evidence type="ECO:0000256" key="10">
    <source>
        <dbReference type="ARBA" id="ARBA00048205"/>
    </source>
</evidence>
<dbReference type="InterPro" id="IPR013785">
    <property type="entry name" value="Aldolase_TIM"/>
</dbReference>
<comment type="function">
    <text evidence="2 12">Catalyzes the synthesis of 5,6-dihydrouridine (D), a modified base found in the D-loop of most tRNAs, via the reduction of the C5-C6 double bond in target uridines.</text>
</comment>
<feature type="binding site" evidence="14">
    <location>
        <position position="157"/>
    </location>
    <ligand>
        <name>FMN</name>
        <dbReference type="ChEBI" id="CHEBI:58210"/>
    </ligand>
</feature>
<organism evidence="16 17">
    <name type="scientific">Liquorilactobacillus hordei DSM 19519</name>
    <dbReference type="NCBI Taxonomy" id="1423759"/>
    <lineage>
        <taxon>Bacteria</taxon>
        <taxon>Bacillati</taxon>
        <taxon>Bacillota</taxon>
        <taxon>Bacilli</taxon>
        <taxon>Lactobacillales</taxon>
        <taxon>Lactobacillaceae</taxon>
        <taxon>Liquorilactobacillus</taxon>
    </lineage>
</organism>
<evidence type="ECO:0000256" key="3">
    <source>
        <dbReference type="ARBA" id="ARBA00022555"/>
    </source>
</evidence>
<name>A0A0R1MGS7_9LACO</name>
<evidence type="ECO:0000256" key="13">
    <source>
        <dbReference type="PIRSR" id="PIRSR006621-1"/>
    </source>
</evidence>
<dbReference type="PANTHER" id="PTHR11082:SF25">
    <property type="entry name" value="DUS-LIKE FMN-BINDING DOMAIN-CONTAINING PROTEIN"/>
    <property type="match status" value="1"/>
</dbReference>
<dbReference type="GO" id="GO:0000049">
    <property type="term" value="F:tRNA binding"/>
    <property type="evidence" value="ECO:0007669"/>
    <property type="project" value="UniProtKB-KW"/>
</dbReference>
<feature type="binding site" evidence="14">
    <location>
        <begin position="247"/>
        <end position="248"/>
    </location>
    <ligand>
        <name>FMN</name>
        <dbReference type="ChEBI" id="CHEBI:58210"/>
    </ligand>
</feature>
<gene>
    <name evidence="16" type="ORF">FC92_GL002032</name>
</gene>
<evidence type="ECO:0000256" key="14">
    <source>
        <dbReference type="PIRSR" id="PIRSR006621-2"/>
    </source>
</evidence>
<evidence type="ECO:0000256" key="7">
    <source>
        <dbReference type="ARBA" id="ARBA00022857"/>
    </source>
</evidence>
<evidence type="ECO:0000313" key="17">
    <source>
        <dbReference type="Proteomes" id="UP000051448"/>
    </source>
</evidence>
<dbReference type="STRING" id="1423759.FC92_GL002032"/>
<evidence type="ECO:0000256" key="1">
    <source>
        <dbReference type="ARBA" id="ARBA00001917"/>
    </source>
</evidence>
<comment type="caution">
    <text evidence="16">The sequence shown here is derived from an EMBL/GenBank/DDBJ whole genome shotgun (WGS) entry which is preliminary data.</text>
</comment>
<dbReference type="CDD" id="cd02801">
    <property type="entry name" value="DUS_like_FMN"/>
    <property type="match status" value="1"/>
</dbReference>
<keyword evidence="8" id="KW-0694">RNA-binding</keyword>
<keyword evidence="7" id="KW-0521">NADP</keyword>